<protein>
    <submittedName>
        <fullName evidence="2">Uncharacterized protein</fullName>
    </submittedName>
</protein>
<accession>A0A367YPU2</accession>
<keyword evidence="1" id="KW-1133">Transmembrane helix</keyword>
<feature type="transmembrane region" description="Helical" evidence="1">
    <location>
        <begin position="95"/>
        <end position="124"/>
    </location>
</feature>
<dbReference type="Proteomes" id="UP000253472">
    <property type="component" value="Unassembled WGS sequence"/>
</dbReference>
<keyword evidence="3" id="KW-1185">Reference proteome</keyword>
<organism evidence="2 3">
    <name type="scientific">Candida viswanathii</name>
    <dbReference type="NCBI Taxonomy" id="5486"/>
    <lineage>
        <taxon>Eukaryota</taxon>
        <taxon>Fungi</taxon>
        <taxon>Dikarya</taxon>
        <taxon>Ascomycota</taxon>
        <taxon>Saccharomycotina</taxon>
        <taxon>Pichiomycetes</taxon>
        <taxon>Debaryomycetaceae</taxon>
        <taxon>Candida/Lodderomyces clade</taxon>
        <taxon>Candida</taxon>
    </lineage>
</organism>
<keyword evidence="1" id="KW-0472">Membrane</keyword>
<reference evidence="2 3" key="1">
    <citation type="submission" date="2018-06" db="EMBL/GenBank/DDBJ databases">
        <title>Whole genome sequencing of Candida tropicalis (genome annotated by CSBL at Korea University).</title>
        <authorList>
            <person name="Ahn J."/>
        </authorList>
    </citation>
    <scope>NUCLEOTIDE SEQUENCE [LARGE SCALE GENOMIC DNA]</scope>
    <source>
        <strain evidence="2 3">ATCC 20962</strain>
    </source>
</reference>
<comment type="caution">
    <text evidence="2">The sequence shown here is derived from an EMBL/GenBank/DDBJ whole genome shotgun (WGS) entry which is preliminary data.</text>
</comment>
<dbReference type="AlphaFoldDB" id="A0A367YPU2"/>
<dbReference type="EMBL" id="QLNQ01000001">
    <property type="protein sequence ID" value="RCK67854.1"/>
    <property type="molecule type" value="Genomic_DNA"/>
</dbReference>
<evidence type="ECO:0000313" key="3">
    <source>
        <dbReference type="Proteomes" id="UP000253472"/>
    </source>
</evidence>
<sequence>MTIRDKHVNCSMFVPSLETICLLCIMQRLCNPGGKMGLFNVLASHMSMRLRLSIIRLIGSVVSIKQVKSYTCATANMILQQLNRIHTMLAKSYNLLFQFLISATYSLHVSQFGILVVVACYGSLMLQPLLTKGL</sequence>
<gene>
    <name evidence="2" type="ORF">Cantr_02445</name>
</gene>
<evidence type="ECO:0000313" key="2">
    <source>
        <dbReference type="EMBL" id="RCK67854.1"/>
    </source>
</evidence>
<keyword evidence="1" id="KW-0812">Transmembrane</keyword>
<evidence type="ECO:0000256" key="1">
    <source>
        <dbReference type="SAM" id="Phobius"/>
    </source>
</evidence>
<name>A0A367YPU2_9ASCO</name>
<proteinExistence type="predicted"/>